<evidence type="ECO:0000259" key="1">
    <source>
        <dbReference type="Pfam" id="PF04865"/>
    </source>
</evidence>
<dbReference type="GeneID" id="93971483"/>
<comment type="caution">
    <text evidence="2">The sequence shown here is derived from an EMBL/GenBank/DDBJ whole genome shotgun (WGS) entry which is preliminary data.</text>
</comment>
<dbReference type="Pfam" id="PF04865">
    <property type="entry name" value="Baseplate_J"/>
    <property type="match status" value="1"/>
</dbReference>
<dbReference type="InterPro" id="IPR052399">
    <property type="entry name" value="Phage_Baseplate_Assmbl_Protein"/>
</dbReference>
<dbReference type="PANTHER" id="PTHR37829:SF3">
    <property type="entry name" value="PROTEIN JAYE-RELATED"/>
    <property type="match status" value="1"/>
</dbReference>
<dbReference type="InterPro" id="IPR006949">
    <property type="entry name" value="Barrel_Baseplate_J-like"/>
</dbReference>
<protein>
    <submittedName>
        <fullName evidence="2">Phage-like protein</fullName>
    </submittedName>
</protein>
<evidence type="ECO:0000313" key="2">
    <source>
        <dbReference type="EMBL" id="CNF56235.1"/>
    </source>
</evidence>
<accession>A0A9P1V089</accession>
<dbReference type="RefSeq" id="WP_046050863.1">
    <property type="nucleotide sequence ID" value="NZ_CPZF01000004.1"/>
</dbReference>
<proteinExistence type="predicted"/>
<gene>
    <name evidence="2" type="ORF">ERS137939_01796</name>
</gene>
<feature type="domain" description="Baseplate protein J-like barrel" evidence="1">
    <location>
        <begin position="106"/>
        <end position="191"/>
    </location>
</feature>
<dbReference type="Proteomes" id="UP000041356">
    <property type="component" value="Unassembled WGS sequence"/>
</dbReference>
<name>A0A9P1V089_YEREN</name>
<reference evidence="2 3" key="1">
    <citation type="submission" date="2015-03" db="EMBL/GenBank/DDBJ databases">
        <authorList>
            <consortium name="Pathogen Informatics"/>
            <person name="Murphy D."/>
        </authorList>
    </citation>
    <scope>NUCLEOTIDE SEQUENCE [LARGE SCALE GENOMIC DNA]</scope>
    <source>
        <strain evidence="2 3">IP27818</strain>
    </source>
</reference>
<sequence length="394" mass="42670">MNNRPNPDYKAILADEGVPTTETQMRAEFVAVVAKENLITNTSNMSPFWRLIKAIVTAPALWLVNALSSTVMANMFLATASAPFVDLFAWAVEIERKKDSPAQGVIRFTKTSASQAVTVAAGTVIQTERINGTVYKLLTLTDTVIAAGSASALVAVKAESAGSAHNLAPGYFRILPVAVAGIASAVNEDNWLVTPGADIETDDELRDRVRNQFNLPGQYHIDAVYRGLIAGIAGLSTDRIFFLHDAPRGPGTANVYLLLDSGIASQPFIDTVNDYVMSQGNHGHGDDVLCLPLPEVIYDLTVTLHLFATSNLNDEQTAVLLANIRNLIGCAFRENTDYSVQKTWPHSRFSMSRLGEELHDHFAEIESLTFSQQDIISGLSVPRLGVLTLENANG</sequence>
<dbReference type="AlphaFoldDB" id="A0A9P1V089"/>
<dbReference type="PANTHER" id="PTHR37829">
    <property type="entry name" value="PHAGE-LIKE ELEMENT PBSX PROTEIN XKDT"/>
    <property type="match status" value="1"/>
</dbReference>
<evidence type="ECO:0000313" key="3">
    <source>
        <dbReference type="Proteomes" id="UP000041356"/>
    </source>
</evidence>
<organism evidence="2 3">
    <name type="scientific">Yersinia enterocolitica</name>
    <dbReference type="NCBI Taxonomy" id="630"/>
    <lineage>
        <taxon>Bacteria</taxon>
        <taxon>Pseudomonadati</taxon>
        <taxon>Pseudomonadota</taxon>
        <taxon>Gammaproteobacteria</taxon>
        <taxon>Enterobacterales</taxon>
        <taxon>Yersiniaceae</taxon>
        <taxon>Yersinia</taxon>
    </lineage>
</organism>
<dbReference type="EMBL" id="CPZF01000004">
    <property type="protein sequence ID" value="CNF56235.1"/>
    <property type="molecule type" value="Genomic_DNA"/>
</dbReference>